<protein>
    <submittedName>
        <fullName evidence="1">Uncharacterized protein</fullName>
    </submittedName>
</protein>
<keyword evidence="2" id="KW-1185">Reference proteome</keyword>
<gene>
    <name evidence="1" type="ORF">AFUS01_LOCUS20312</name>
</gene>
<evidence type="ECO:0000313" key="2">
    <source>
        <dbReference type="Proteomes" id="UP000708208"/>
    </source>
</evidence>
<accession>A0A8J2K204</accession>
<reference evidence="1" key="1">
    <citation type="submission" date="2021-06" db="EMBL/GenBank/DDBJ databases">
        <authorList>
            <person name="Hodson N. C."/>
            <person name="Mongue J. A."/>
            <person name="Jaron S. K."/>
        </authorList>
    </citation>
    <scope>NUCLEOTIDE SEQUENCE</scope>
</reference>
<dbReference type="AlphaFoldDB" id="A0A8J2K204"/>
<dbReference type="EMBL" id="CAJVCH010219038">
    <property type="protein sequence ID" value="CAG7731738.1"/>
    <property type="molecule type" value="Genomic_DNA"/>
</dbReference>
<organism evidence="1 2">
    <name type="scientific">Allacma fusca</name>
    <dbReference type="NCBI Taxonomy" id="39272"/>
    <lineage>
        <taxon>Eukaryota</taxon>
        <taxon>Metazoa</taxon>
        <taxon>Ecdysozoa</taxon>
        <taxon>Arthropoda</taxon>
        <taxon>Hexapoda</taxon>
        <taxon>Collembola</taxon>
        <taxon>Symphypleona</taxon>
        <taxon>Sminthuridae</taxon>
        <taxon>Allacma</taxon>
    </lineage>
</organism>
<evidence type="ECO:0000313" key="1">
    <source>
        <dbReference type="EMBL" id="CAG7731738.1"/>
    </source>
</evidence>
<sequence>MNVNGIFWSQLIQDSGSLQFQPVNLEGPDVTYDKFMGFRLKTTHDTRNSFLGTYKCKDNDSKASVVVDLKGNRTQNTSSISPELDITFNYDISCWSITCSSKSRDLTPTYLEFFNCANAIECQMLLDTLVQNFSTRTQKSNTPDDSCSVASSKEVGSTISLSSDKLRTSSAGMVVCSTENGTEYQYLHFWSNFTPEHSKSFIGASYKREAAVIFNPGPSTSPDSVMALSASKKTLYVNETVALECIASTFVFSDGLQWLVMFSNGSFGNPHGMGIWS</sequence>
<dbReference type="Proteomes" id="UP000708208">
    <property type="component" value="Unassembled WGS sequence"/>
</dbReference>
<name>A0A8J2K204_9HEXA</name>
<proteinExistence type="predicted"/>
<comment type="caution">
    <text evidence="1">The sequence shown here is derived from an EMBL/GenBank/DDBJ whole genome shotgun (WGS) entry which is preliminary data.</text>
</comment>